<proteinExistence type="predicted"/>
<organism evidence="1 2">
    <name type="scientific">Actinomyces bouchesdurhonensis</name>
    <dbReference type="NCBI Taxonomy" id="1852361"/>
    <lineage>
        <taxon>Bacteria</taxon>
        <taxon>Bacillati</taxon>
        <taxon>Actinomycetota</taxon>
        <taxon>Actinomycetes</taxon>
        <taxon>Actinomycetales</taxon>
        <taxon>Actinomycetaceae</taxon>
        <taxon>Actinomyces</taxon>
    </lineage>
</organism>
<protein>
    <submittedName>
        <fullName evidence="1">Prephenate dehydratase</fullName>
    </submittedName>
</protein>
<accession>A0A929RPR5</accession>
<reference evidence="1" key="1">
    <citation type="submission" date="2020-04" db="EMBL/GenBank/DDBJ databases">
        <title>Deep metagenomics examines the oral microbiome during advanced dental caries in children, revealing novel taxa and co-occurrences with host molecules.</title>
        <authorList>
            <person name="Baker J.L."/>
            <person name="Morton J.T."/>
            <person name="Dinis M."/>
            <person name="Alvarez R."/>
            <person name="Tran N.C."/>
            <person name="Knight R."/>
            <person name="Edlund A."/>
        </authorList>
    </citation>
    <scope>NUCLEOTIDE SEQUENCE</scope>
    <source>
        <strain evidence="1">JCVI_30_bin.13</strain>
    </source>
</reference>
<dbReference type="AlphaFoldDB" id="A0A929RPR5"/>
<gene>
    <name evidence="1" type="ORF">HXK09_06620</name>
</gene>
<feature type="non-terminal residue" evidence="1">
    <location>
        <position position="1"/>
    </location>
</feature>
<dbReference type="Proteomes" id="UP000759246">
    <property type="component" value="Unassembled WGS sequence"/>
</dbReference>
<sequence>YSPEVRFMGSYPRVDGVRAQVVPGTTDEDFRAGRAWVADLLRGGDGTGEAAGSAPSWPLV</sequence>
<dbReference type="EMBL" id="JABZGF010000211">
    <property type="protein sequence ID" value="MBF0966813.1"/>
    <property type="molecule type" value="Genomic_DNA"/>
</dbReference>
<comment type="caution">
    <text evidence="1">The sequence shown here is derived from an EMBL/GenBank/DDBJ whole genome shotgun (WGS) entry which is preliminary data.</text>
</comment>
<evidence type="ECO:0000313" key="1">
    <source>
        <dbReference type="EMBL" id="MBF0966813.1"/>
    </source>
</evidence>
<evidence type="ECO:0000313" key="2">
    <source>
        <dbReference type="Proteomes" id="UP000759246"/>
    </source>
</evidence>
<name>A0A929RPR5_9ACTO</name>